<evidence type="ECO:0000313" key="2">
    <source>
        <dbReference type="Proteomes" id="UP001144323"/>
    </source>
</evidence>
<evidence type="ECO:0000313" key="1">
    <source>
        <dbReference type="EMBL" id="GLI94307.1"/>
    </source>
</evidence>
<comment type="caution">
    <text evidence="1">The sequence shown here is derived from an EMBL/GenBank/DDBJ whole genome shotgun (WGS) entry which is preliminary data.</text>
</comment>
<dbReference type="Proteomes" id="UP001144323">
    <property type="component" value="Unassembled WGS sequence"/>
</dbReference>
<reference evidence="1" key="1">
    <citation type="journal article" date="2023" name="Int. J. Syst. Evol. Microbiol.">
        <title>Methylocystis iwaonis sp. nov., a type II methane-oxidizing bacterium from surface soil of a rice paddy field in Japan, and emended description of the genus Methylocystis (ex Whittenbury et al. 1970) Bowman et al. 1993.</title>
        <authorList>
            <person name="Kaise H."/>
            <person name="Sawadogo J.B."/>
            <person name="Alam M.S."/>
            <person name="Ueno C."/>
            <person name="Dianou D."/>
            <person name="Shinjo R."/>
            <person name="Asakawa S."/>
        </authorList>
    </citation>
    <scope>NUCLEOTIDE SEQUENCE</scope>
    <source>
        <strain evidence="1">LMG27198</strain>
    </source>
</reference>
<proteinExistence type="predicted"/>
<keyword evidence="2" id="KW-1185">Reference proteome</keyword>
<protein>
    <submittedName>
        <fullName evidence="1">Uncharacterized protein</fullName>
    </submittedName>
</protein>
<name>A0A9W6GWH4_9HYPH</name>
<sequence>MVDWASFDDMVAKAVEENLDGERVRIVPRIAGEFTGYVADDKVGIIAGQREEG</sequence>
<organism evidence="1 2">
    <name type="scientific">Methylocystis echinoides</name>
    <dbReference type="NCBI Taxonomy" id="29468"/>
    <lineage>
        <taxon>Bacteria</taxon>
        <taxon>Pseudomonadati</taxon>
        <taxon>Pseudomonadota</taxon>
        <taxon>Alphaproteobacteria</taxon>
        <taxon>Hyphomicrobiales</taxon>
        <taxon>Methylocystaceae</taxon>
        <taxon>Methylocystis</taxon>
    </lineage>
</organism>
<accession>A0A9W6GWH4</accession>
<dbReference type="EMBL" id="BSEC01000001">
    <property type="protein sequence ID" value="GLI94307.1"/>
    <property type="molecule type" value="Genomic_DNA"/>
</dbReference>
<gene>
    <name evidence="1" type="ORF">LMG27198_32990</name>
</gene>
<dbReference type="AlphaFoldDB" id="A0A9W6GWH4"/>
<dbReference type="RefSeq" id="WP_281804310.1">
    <property type="nucleotide sequence ID" value="NZ_BSEC01000001.1"/>
</dbReference>